<reference evidence="5" key="2">
    <citation type="submission" date="2025-09" db="UniProtKB">
        <authorList>
            <consortium name="Ensembl"/>
        </authorList>
    </citation>
    <scope>IDENTIFICATION</scope>
</reference>
<evidence type="ECO:0000256" key="3">
    <source>
        <dbReference type="ARBA" id="ARBA00022679"/>
    </source>
</evidence>
<proteinExistence type="inferred from homology"/>
<dbReference type="AlphaFoldDB" id="A0A672S3P8"/>
<evidence type="ECO:0000313" key="5">
    <source>
        <dbReference type="Ensembl" id="ENSSGRP00000095887.1"/>
    </source>
</evidence>
<accession>A0A672S3P8</accession>
<dbReference type="InterPro" id="IPR002213">
    <property type="entry name" value="UDP_glucos_trans"/>
</dbReference>
<comment type="similarity">
    <text evidence="1">Belongs to the UDP-glycosyltransferase family.</text>
</comment>
<keyword evidence="2" id="KW-0328">Glycosyltransferase</keyword>
<dbReference type="InParanoid" id="A0A672S3P8"/>
<evidence type="ECO:0000256" key="1">
    <source>
        <dbReference type="ARBA" id="ARBA00009995"/>
    </source>
</evidence>
<keyword evidence="4" id="KW-0812">Transmembrane</keyword>
<keyword evidence="4" id="KW-0472">Membrane</keyword>
<keyword evidence="4" id="KW-1133">Transmembrane helix</keyword>
<evidence type="ECO:0000256" key="4">
    <source>
        <dbReference type="SAM" id="Phobius"/>
    </source>
</evidence>
<dbReference type="Gene3D" id="3.40.50.2000">
    <property type="entry name" value="Glycogen Phosphorylase B"/>
    <property type="match status" value="1"/>
</dbReference>
<evidence type="ECO:0000313" key="6">
    <source>
        <dbReference type="Proteomes" id="UP000472262"/>
    </source>
</evidence>
<sequence>MHRKISAFAQLPQKVIWRYTGAQPSTLGDNTLLVNWLPQNDLLGHAKTKVFVSHRGTNGIFEAIYHGVPIVGLPLVFDQDDNLSKMRHRGVDKVVDIANIDRSIFKDALQEVLTEPSYRKNVQKLSSLHRDTPVNPLVSVLFWIEFVMRHRGAAHLRTDSYKMPWYSYYSVDVVVFIVSFTVYIIFKVIRCLCCRLCAKRKRAKQD</sequence>
<dbReference type="PANTHER" id="PTHR48043">
    <property type="entry name" value="EG:EG0003.4 PROTEIN-RELATED"/>
    <property type="match status" value="1"/>
</dbReference>
<organism evidence="5 6">
    <name type="scientific">Sinocyclocheilus grahami</name>
    <name type="common">Dianchi golden-line fish</name>
    <name type="synonym">Barbus grahami</name>
    <dbReference type="NCBI Taxonomy" id="75366"/>
    <lineage>
        <taxon>Eukaryota</taxon>
        <taxon>Metazoa</taxon>
        <taxon>Chordata</taxon>
        <taxon>Craniata</taxon>
        <taxon>Vertebrata</taxon>
        <taxon>Euteleostomi</taxon>
        <taxon>Actinopterygii</taxon>
        <taxon>Neopterygii</taxon>
        <taxon>Teleostei</taxon>
        <taxon>Ostariophysi</taxon>
        <taxon>Cypriniformes</taxon>
        <taxon>Cyprinidae</taxon>
        <taxon>Cyprininae</taxon>
        <taxon>Sinocyclocheilus</taxon>
    </lineage>
</organism>
<feature type="transmembrane region" description="Helical" evidence="4">
    <location>
        <begin position="166"/>
        <end position="186"/>
    </location>
</feature>
<keyword evidence="6" id="KW-1185">Reference proteome</keyword>
<dbReference type="InterPro" id="IPR050271">
    <property type="entry name" value="UDP-glycosyltransferase"/>
</dbReference>
<dbReference type="SUPFAM" id="SSF53756">
    <property type="entry name" value="UDP-Glycosyltransferase/glycogen phosphorylase"/>
    <property type="match status" value="1"/>
</dbReference>
<dbReference type="Proteomes" id="UP000472262">
    <property type="component" value="Unassembled WGS sequence"/>
</dbReference>
<dbReference type="FunFam" id="3.40.50.2000:FF:000021">
    <property type="entry name" value="UDP-glucuronosyltransferase"/>
    <property type="match status" value="1"/>
</dbReference>
<dbReference type="CDD" id="cd03784">
    <property type="entry name" value="GT1_Gtf-like"/>
    <property type="match status" value="1"/>
</dbReference>
<evidence type="ECO:0000256" key="2">
    <source>
        <dbReference type="ARBA" id="ARBA00022676"/>
    </source>
</evidence>
<dbReference type="OMA" id="WIECVIR"/>
<dbReference type="Ensembl" id="ENSSGRT00000102025.1">
    <property type="protein sequence ID" value="ENSSGRP00000095887.1"/>
    <property type="gene ID" value="ENSSGRG00000047935.1"/>
</dbReference>
<name>A0A672S3P8_SINGR</name>
<dbReference type="GO" id="GO:0008194">
    <property type="term" value="F:UDP-glycosyltransferase activity"/>
    <property type="evidence" value="ECO:0007669"/>
    <property type="project" value="InterPro"/>
</dbReference>
<keyword evidence="3" id="KW-0808">Transferase</keyword>
<protein>
    <submittedName>
        <fullName evidence="5">UDP glucuronosyltransferase 5 family, polypeptide F1</fullName>
    </submittedName>
</protein>
<dbReference type="PANTHER" id="PTHR48043:SF63">
    <property type="entry name" value="UDP GLUCURONOSYLTRANSFERASE 5 FAMILY, POLYPEPTIDE F1-RELATED"/>
    <property type="match status" value="1"/>
</dbReference>
<reference evidence="5" key="1">
    <citation type="submission" date="2025-08" db="UniProtKB">
        <authorList>
            <consortium name="Ensembl"/>
        </authorList>
    </citation>
    <scope>IDENTIFICATION</scope>
</reference>
<dbReference type="Pfam" id="PF00201">
    <property type="entry name" value="UDPGT"/>
    <property type="match status" value="1"/>
</dbReference>